<evidence type="ECO:0000313" key="1">
    <source>
        <dbReference type="EMBL" id="MCI69033.1"/>
    </source>
</evidence>
<organism evidence="1 2">
    <name type="scientific">Trifolium medium</name>
    <dbReference type="NCBI Taxonomy" id="97028"/>
    <lineage>
        <taxon>Eukaryota</taxon>
        <taxon>Viridiplantae</taxon>
        <taxon>Streptophyta</taxon>
        <taxon>Embryophyta</taxon>
        <taxon>Tracheophyta</taxon>
        <taxon>Spermatophyta</taxon>
        <taxon>Magnoliopsida</taxon>
        <taxon>eudicotyledons</taxon>
        <taxon>Gunneridae</taxon>
        <taxon>Pentapetalae</taxon>
        <taxon>rosids</taxon>
        <taxon>fabids</taxon>
        <taxon>Fabales</taxon>
        <taxon>Fabaceae</taxon>
        <taxon>Papilionoideae</taxon>
        <taxon>50 kb inversion clade</taxon>
        <taxon>NPAAA clade</taxon>
        <taxon>Hologalegina</taxon>
        <taxon>IRL clade</taxon>
        <taxon>Trifolieae</taxon>
        <taxon>Trifolium</taxon>
    </lineage>
</organism>
<feature type="non-terminal residue" evidence="1">
    <location>
        <position position="1"/>
    </location>
</feature>
<reference evidence="1 2" key="1">
    <citation type="journal article" date="2018" name="Front. Plant Sci.">
        <title>Red Clover (Trifolium pratense) and Zigzag Clover (T. medium) - A Picture of Genomic Similarities and Differences.</title>
        <authorList>
            <person name="Dluhosova J."/>
            <person name="Istvanek J."/>
            <person name="Nedelnik J."/>
            <person name="Repkova J."/>
        </authorList>
    </citation>
    <scope>NUCLEOTIDE SEQUENCE [LARGE SCALE GENOMIC DNA]</scope>
    <source>
        <strain evidence="2">cv. 10/8</strain>
        <tissue evidence="1">Leaf</tissue>
    </source>
</reference>
<dbReference type="AlphaFoldDB" id="A0A392U6B0"/>
<feature type="non-terminal residue" evidence="1">
    <location>
        <position position="67"/>
    </location>
</feature>
<keyword evidence="2" id="KW-1185">Reference proteome</keyword>
<accession>A0A392U6B0</accession>
<protein>
    <submittedName>
        <fullName evidence="1">Uncharacterized protein</fullName>
    </submittedName>
</protein>
<evidence type="ECO:0000313" key="2">
    <source>
        <dbReference type="Proteomes" id="UP000265520"/>
    </source>
</evidence>
<dbReference type="EMBL" id="LXQA010747749">
    <property type="protein sequence ID" value="MCI69033.1"/>
    <property type="molecule type" value="Genomic_DNA"/>
</dbReference>
<dbReference type="Proteomes" id="UP000265520">
    <property type="component" value="Unassembled WGS sequence"/>
</dbReference>
<comment type="caution">
    <text evidence="1">The sequence shown here is derived from an EMBL/GenBank/DDBJ whole genome shotgun (WGS) entry which is preliminary data.</text>
</comment>
<proteinExistence type="predicted"/>
<name>A0A392U6B0_9FABA</name>
<sequence>PPEDDSNGPPPLVPVAIPVINRGTGSPGVSTGPDGNASHAVEEVQLGCPTSNQATDVIVHSEDESAQ</sequence>